<evidence type="ECO:0000256" key="2">
    <source>
        <dbReference type="ARBA" id="ARBA00022525"/>
    </source>
</evidence>
<dbReference type="SUPFAM" id="SSF50494">
    <property type="entry name" value="Trypsin-like serine proteases"/>
    <property type="match status" value="1"/>
</dbReference>
<dbReference type="InterPro" id="IPR001254">
    <property type="entry name" value="Trypsin_dom"/>
</dbReference>
<keyword evidence="7" id="KW-0865">Zymogen</keyword>
<evidence type="ECO:0000256" key="4">
    <source>
        <dbReference type="ARBA" id="ARBA00022729"/>
    </source>
</evidence>
<evidence type="ECO:0000256" key="6">
    <source>
        <dbReference type="ARBA" id="ARBA00022825"/>
    </source>
</evidence>
<dbReference type="OrthoDB" id="6147874at2759"/>
<feature type="domain" description="Peptidase S1" evidence="10">
    <location>
        <begin position="184"/>
        <end position="431"/>
    </location>
</feature>
<dbReference type="Proteomes" id="UP000594454">
    <property type="component" value="Chromosome 3"/>
</dbReference>
<dbReference type="AlphaFoldDB" id="A0A7R8UPB6"/>
<dbReference type="EMBL" id="LR899011">
    <property type="protein sequence ID" value="CAD7084444.1"/>
    <property type="molecule type" value="Genomic_DNA"/>
</dbReference>
<gene>
    <name evidence="11" type="ORF">HERILL_LOCUS7337</name>
</gene>
<dbReference type="InParanoid" id="A0A7R8UPB6"/>
<keyword evidence="8" id="KW-1015">Disulfide bond</keyword>
<dbReference type="InterPro" id="IPR001314">
    <property type="entry name" value="Peptidase_S1A"/>
</dbReference>
<organism evidence="11 12">
    <name type="scientific">Hermetia illucens</name>
    <name type="common">Black soldier fly</name>
    <dbReference type="NCBI Taxonomy" id="343691"/>
    <lineage>
        <taxon>Eukaryota</taxon>
        <taxon>Metazoa</taxon>
        <taxon>Ecdysozoa</taxon>
        <taxon>Arthropoda</taxon>
        <taxon>Hexapoda</taxon>
        <taxon>Insecta</taxon>
        <taxon>Pterygota</taxon>
        <taxon>Neoptera</taxon>
        <taxon>Endopterygota</taxon>
        <taxon>Diptera</taxon>
        <taxon>Brachycera</taxon>
        <taxon>Stratiomyomorpha</taxon>
        <taxon>Stratiomyidae</taxon>
        <taxon>Hermetiinae</taxon>
        <taxon>Hermetia</taxon>
    </lineage>
</organism>
<evidence type="ECO:0000256" key="3">
    <source>
        <dbReference type="ARBA" id="ARBA00022670"/>
    </source>
</evidence>
<dbReference type="InterPro" id="IPR009003">
    <property type="entry name" value="Peptidase_S1_PA"/>
</dbReference>
<proteinExistence type="predicted"/>
<feature type="chain" id="PRO_5030521864" description="Peptidase S1 domain-containing protein" evidence="9">
    <location>
        <begin position="19"/>
        <end position="431"/>
    </location>
</feature>
<name>A0A7R8UPB6_HERIL</name>
<evidence type="ECO:0000313" key="11">
    <source>
        <dbReference type="EMBL" id="CAD7084444.1"/>
    </source>
</evidence>
<dbReference type="Pfam" id="PF00089">
    <property type="entry name" value="Trypsin"/>
    <property type="match status" value="1"/>
</dbReference>
<dbReference type="SMART" id="SM00020">
    <property type="entry name" value="Tryp_SPc"/>
    <property type="match status" value="1"/>
</dbReference>
<evidence type="ECO:0000256" key="5">
    <source>
        <dbReference type="ARBA" id="ARBA00022801"/>
    </source>
</evidence>
<dbReference type="PROSITE" id="PS00134">
    <property type="entry name" value="TRYPSIN_HIS"/>
    <property type="match status" value="1"/>
</dbReference>
<keyword evidence="12" id="KW-1185">Reference proteome</keyword>
<sequence>MLSGLVIVCVLCVVGTQAANELQLGKICHDLIFIYELSYRENYWRGIFRADKIRDPSKARITLRFSAPARVSLESDKDGSLLAGEDAFHLSFSKKNDGSYRSRFRVQGRPGGQLPTLAALYVNGVEVCKNENTQVETRPSPTVSAPAASVPVNVGNRRPTVNVGNQRPTTLSCGKRIILGNALITNGSPSKRGDWPWHAAIYHVDLGSWQYKCGGTLISSRIILTAGHCVTEDRNQIVAERIVVRLGQFQLIGDSNIQEFRVYKVIRHEDYSPSNLKNDIAIIKLGTEVAFNEYIQPACLWDKSSIDLSAIVNKEGYVVGFGFNEEELLSNVLSQAILPVVSFSTCLESNRAYFGDVLTDKNFCAGYRNGTSVCNGDSGGGMFFKIKDIYRLRGIVSQSVARDDKKLCDPKHYAVFTDCAQYLDWIESNSN</sequence>
<evidence type="ECO:0000256" key="1">
    <source>
        <dbReference type="ARBA" id="ARBA00004613"/>
    </source>
</evidence>
<dbReference type="PANTHER" id="PTHR24260:SF136">
    <property type="entry name" value="GH08193P-RELATED"/>
    <property type="match status" value="1"/>
</dbReference>
<dbReference type="CDD" id="cd00190">
    <property type="entry name" value="Tryp_SPc"/>
    <property type="match status" value="1"/>
</dbReference>
<dbReference type="PROSITE" id="PS50240">
    <property type="entry name" value="TRYPSIN_DOM"/>
    <property type="match status" value="1"/>
</dbReference>
<evidence type="ECO:0000313" key="12">
    <source>
        <dbReference type="Proteomes" id="UP000594454"/>
    </source>
</evidence>
<protein>
    <recommendedName>
        <fullName evidence="10">Peptidase S1 domain-containing protein</fullName>
    </recommendedName>
</protein>
<feature type="signal peptide" evidence="9">
    <location>
        <begin position="1"/>
        <end position="18"/>
    </location>
</feature>
<keyword evidence="5" id="KW-0378">Hydrolase</keyword>
<dbReference type="InterPro" id="IPR018114">
    <property type="entry name" value="TRYPSIN_HIS"/>
</dbReference>
<dbReference type="GO" id="GO:0005576">
    <property type="term" value="C:extracellular region"/>
    <property type="evidence" value="ECO:0007669"/>
    <property type="project" value="UniProtKB-SubCell"/>
</dbReference>
<keyword evidence="3" id="KW-0645">Protease</keyword>
<evidence type="ECO:0000256" key="9">
    <source>
        <dbReference type="SAM" id="SignalP"/>
    </source>
</evidence>
<reference evidence="11 12" key="1">
    <citation type="submission" date="2020-11" db="EMBL/GenBank/DDBJ databases">
        <authorList>
            <person name="Wallbank WR R."/>
            <person name="Pardo Diaz C."/>
            <person name="Kozak K."/>
            <person name="Martin S."/>
            <person name="Jiggins C."/>
            <person name="Moest M."/>
            <person name="Warren A I."/>
            <person name="Generalovic N T."/>
            <person name="Byers J.R.P. K."/>
            <person name="Montejo-Kovacevich G."/>
            <person name="Yen C E."/>
        </authorList>
    </citation>
    <scope>NUCLEOTIDE SEQUENCE [LARGE SCALE GENOMIC DNA]</scope>
</reference>
<dbReference type="GO" id="GO:0006508">
    <property type="term" value="P:proteolysis"/>
    <property type="evidence" value="ECO:0007669"/>
    <property type="project" value="UniProtKB-KW"/>
</dbReference>
<keyword evidence="6" id="KW-0720">Serine protease</keyword>
<keyword evidence="4 9" id="KW-0732">Signal</keyword>
<dbReference type="InterPro" id="IPR051333">
    <property type="entry name" value="CLIP_Serine_Protease"/>
</dbReference>
<evidence type="ECO:0000256" key="7">
    <source>
        <dbReference type="ARBA" id="ARBA00023145"/>
    </source>
</evidence>
<dbReference type="FunFam" id="2.40.10.10:FF:000146">
    <property type="entry name" value="Serine protease 53"/>
    <property type="match status" value="1"/>
</dbReference>
<dbReference type="Gene3D" id="2.40.10.10">
    <property type="entry name" value="Trypsin-like serine proteases"/>
    <property type="match status" value="1"/>
</dbReference>
<dbReference type="PRINTS" id="PR00722">
    <property type="entry name" value="CHYMOTRYPSIN"/>
</dbReference>
<comment type="subcellular location">
    <subcellularLocation>
        <location evidence="1">Secreted</location>
    </subcellularLocation>
</comment>
<dbReference type="PANTHER" id="PTHR24260">
    <property type="match status" value="1"/>
</dbReference>
<accession>A0A7R8UPB6</accession>
<dbReference type="OMA" id="DINICDP"/>
<evidence type="ECO:0000256" key="8">
    <source>
        <dbReference type="ARBA" id="ARBA00023157"/>
    </source>
</evidence>
<keyword evidence="2" id="KW-0964">Secreted</keyword>
<dbReference type="InterPro" id="IPR043504">
    <property type="entry name" value="Peptidase_S1_PA_chymotrypsin"/>
</dbReference>
<evidence type="ECO:0000259" key="10">
    <source>
        <dbReference type="PROSITE" id="PS50240"/>
    </source>
</evidence>
<dbReference type="GO" id="GO:0004252">
    <property type="term" value="F:serine-type endopeptidase activity"/>
    <property type="evidence" value="ECO:0007669"/>
    <property type="project" value="InterPro"/>
</dbReference>